<dbReference type="InterPro" id="IPR027461">
    <property type="entry name" value="Carboxypeptidase_A_C_sf"/>
</dbReference>
<organism evidence="8 9">
    <name type="scientific">Anaeromassilibacillus senegalensis</name>
    <dbReference type="NCBI Taxonomy" id="1673717"/>
    <lineage>
        <taxon>Bacteria</taxon>
        <taxon>Bacillati</taxon>
        <taxon>Bacillota</taxon>
        <taxon>Clostridia</taxon>
        <taxon>Eubacteriales</taxon>
        <taxon>Acutalibacteraceae</taxon>
        <taxon>Anaeromassilibacillus</taxon>
    </lineage>
</organism>
<protein>
    <submittedName>
        <fullName evidence="8">LD-carboxypeptidase</fullName>
    </submittedName>
</protein>
<dbReference type="EMBL" id="JAKNHQ010000015">
    <property type="protein sequence ID" value="MCG4611370.1"/>
    <property type="molecule type" value="Genomic_DNA"/>
</dbReference>
<dbReference type="Pfam" id="PF02016">
    <property type="entry name" value="Peptidase_S66"/>
    <property type="match status" value="1"/>
</dbReference>
<dbReference type="InterPro" id="IPR003507">
    <property type="entry name" value="S66_fam"/>
</dbReference>
<keyword evidence="3" id="KW-0645">Protease</keyword>
<dbReference type="Pfam" id="PF17676">
    <property type="entry name" value="Peptidase_S66C"/>
    <property type="match status" value="1"/>
</dbReference>
<dbReference type="PANTHER" id="PTHR30237:SF2">
    <property type="entry name" value="MUREIN TETRAPEPTIDE CARBOXYPEPTIDASE"/>
    <property type="match status" value="1"/>
</dbReference>
<reference evidence="8 9" key="1">
    <citation type="submission" date="2022-01" db="EMBL/GenBank/DDBJ databases">
        <title>Collection of gut derived symbiotic bacterial strains cultured from healthy donors.</title>
        <authorList>
            <person name="Lin H."/>
            <person name="Kohout C."/>
            <person name="Waligurski E."/>
            <person name="Pamer E.G."/>
        </authorList>
    </citation>
    <scope>NUCLEOTIDE SEQUENCE [LARGE SCALE GENOMIC DNA]</scope>
    <source>
        <strain evidence="8 9">DFI.7.58</strain>
    </source>
</reference>
<dbReference type="InterPro" id="IPR040921">
    <property type="entry name" value="Peptidase_S66C"/>
</dbReference>
<dbReference type="SUPFAM" id="SSF141986">
    <property type="entry name" value="LD-carboxypeptidase A C-terminal domain-like"/>
    <property type="match status" value="1"/>
</dbReference>
<dbReference type="PANTHER" id="PTHR30237">
    <property type="entry name" value="MURAMOYLTETRAPEPTIDE CARBOXYPEPTIDASE"/>
    <property type="match status" value="1"/>
</dbReference>
<evidence type="ECO:0000313" key="9">
    <source>
        <dbReference type="Proteomes" id="UP001298681"/>
    </source>
</evidence>
<evidence type="ECO:0000259" key="6">
    <source>
        <dbReference type="Pfam" id="PF02016"/>
    </source>
</evidence>
<keyword evidence="4" id="KW-0378">Hydrolase</keyword>
<dbReference type="Gene3D" id="3.40.50.10740">
    <property type="entry name" value="Class I glutamine amidotransferase-like"/>
    <property type="match status" value="1"/>
</dbReference>
<evidence type="ECO:0000256" key="3">
    <source>
        <dbReference type="ARBA" id="ARBA00022670"/>
    </source>
</evidence>
<dbReference type="InterPro" id="IPR027478">
    <property type="entry name" value="LdcA_N"/>
</dbReference>
<dbReference type="InterPro" id="IPR029062">
    <property type="entry name" value="Class_I_gatase-like"/>
</dbReference>
<keyword evidence="2" id="KW-0121">Carboxypeptidase</keyword>
<sequence length="292" mass="32484">MFRLHPGDQVGIVACSDALPRQEEGRIRELSRILTRLGLVPVFSDHIFEPSGTRFIEAGLRADALMRFYADPSIKAIFDISGGNLANELLPLLDYPLIKGSQKPFWGYSDLSTIINAIYTMTGNASYLFQVKSLTWEHGGQQELLFQQSLLEGKDALYRVDWDFVQGEHMEGVVIGGNTRCFLKLAGTPYMPDFSDKILFLESLGGGKPELITYLNQLKQMGAFQKISGLLLGTFTKFEEKESPSDFAKLVQTVVGDPALPIAKTQQIGHGSQSRCFIIGAHCDLWKTEPME</sequence>
<gene>
    <name evidence="8" type="ORF">L0P57_10575</name>
</gene>
<evidence type="ECO:0000256" key="4">
    <source>
        <dbReference type="ARBA" id="ARBA00022801"/>
    </source>
</evidence>
<evidence type="ECO:0000256" key="2">
    <source>
        <dbReference type="ARBA" id="ARBA00022645"/>
    </source>
</evidence>
<evidence type="ECO:0000259" key="7">
    <source>
        <dbReference type="Pfam" id="PF17676"/>
    </source>
</evidence>
<name>A0ABS9MKN2_9FIRM</name>
<evidence type="ECO:0000256" key="5">
    <source>
        <dbReference type="ARBA" id="ARBA00022825"/>
    </source>
</evidence>
<evidence type="ECO:0000256" key="1">
    <source>
        <dbReference type="ARBA" id="ARBA00010233"/>
    </source>
</evidence>
<dbReference type="RefSeq" id="WP_237966992.1">
    <property type="nucleotide sequence ID" value="NZ_JAKNHQ010000015.1"/>
</dbReference>
<proteinExistence type="inferred from homology"/>
<comment type="caution">
    <text evidence="8">The sequence shown here is derived from an EMBL/GenBank/DDBJ whole genome shotgun (WGS) entry which is preliminary data.</text>
</comment>
<feature type="domain" description="LD-carboxypeptidase C-terminal" evidence="7">
    <location>
        <begin position="171"/>
        <end position="285"/>
    </location>
</feature>
<dbReference type="CDD" id="cd07062">
    <property type="entry name" value="Peptidase_S66_mccF_like"/>
    <property type="match status" value="1"/>
</dbReference>
<accession>A0ABS9MKN2</accession>
<evidence type="ECO:0000313" key="8">
    <source>
        <dbReference type="EMBL" id="MCG4611370.1"/>
    </source>
</evidence>
<comment type="similarity">
    <text evidence="1">Belongs to the peptidase S66 family.</text>
</comment>
<dbReference type="InterPro" id="IPR040449">
    <property type="entry name" value="Peptidase_S66_N"/>
</dbReference>
<dbReference type="Gene3D" id="3.50.30.60">
    <property type="entry name" value="LD-carboxypeptidase A C-terminal domain-like"/>
    <property type="match status" value="1"/>
</dbReference>
<keyword evidence="9" id="KW-1185">Reference proteome</keyword>
<feature type="domain" description="LD-carboxypeptidase N-terminal" evidence="6">
    <location>
        <begin position="10"/>
        <end position="127"/>
    </location>
</feature>
<dbReference type="PIRSF" id="PIRSF028757">
    <property type="entry name" value="LD-carboxypeptidase"/>
    <property type="match status" value="1"/>
</dbReference>
<keyword evidence="5" id="KW-0720">Serine protease</keyword>
<dbReference type="SUPFAM" id="SSF52317">
    <property type="entry name" value="Class I glutamine amidotransferase-like"/>
    <property type="match status" value="1"/>
</dbReference>
<dbReference type="Proteomes" id="UP001298681">
    <property type="component" value="Unassembled WGS sequence"/>
</dbReference>